<comment type="caution">
    <text evidence="1">The sequence shown here is derived from an EMBL/GenBank/DDBJ whole genome shotgun (WGS) entry which is preliminary data.</text>
</comment>
<evidence type="ECO:0000313" key="2">
    <source>
        <dbReference type="Proteomes" id="UP000054630"/>
    </source>
</evidence>
<dbReference type="Proteomes" id="UP000054630">
    <property type="component" value="Unassembled WGS sequence"/>
</dbReference>
<dbReference type="EMBL" id="JYDL01000003">
    <property type="protein sequence ID" value="KRX27468.1"/>
    <property type="molecule type" value="Genomic_DNA"/>
</dbReference>
<protein>
    <submittedName>
        <fullName evidence="1">Uncharacterized protein</fullName>
    </submittedName>
</protein>
<reference evidence="1 2" key="1">
    <citation type="submission" date="2015-01" db="EMBL/GenBank/DDBJ databases">
        <title>Evolution of Trichinella species and genotypes.</title>
        <authorList>
            <person name="Korhonen P.K."/>
            <person name="Edoardo P."/>
            <person name="Giuseppe L.R."/>
            <person name="Gasser R.B."/>
        </authorList>
    </citation>
    <scope>NUCLEOTIDE SEQUENCE [LARGE SCALE GENOMIC DNA]</scope>
    <source>
        <strain evidence="1">ISS37</strain>
    </source>
</reference>
<name>A0A0V0SLD8_9BILA</name>
<accession>A0A0V0SLD8</accession>
<evidence type="ECO:0000313" key="1">
    <source>
        <dbReference type="EMBL" id="KRX27468.1"/>
    </source>
</evidence>
<dbReference type="AlphaFoldDB" id="A0A0V0SLD8"/>
<sequence>MPKVLFCLSDIVLQSSNKLFKKEGKIYNKMTMSSFGKASTRLLKFQTSVTTEIFLISAWNISMV</sequence>
<keyword evidence="2" id="KW-1185">Reference proteome</keyword>
<proteinExistence type="predicted"/>
<gene>
    <name evidence="1" type="ORF">T07_13169</name>
</gene>
<organism evidence="1 2">
    <name type="scientific">Trichinella nelsoni</name>
    <dbReference type="NCBI Taxonomy" id="6336"/>
    <lineage>
        <taxon>Eukaryota</taxon>
        <taxon>Metazoa</taxon>
        <taxon>Ecdysozoa</taxon>
        <taxon>Nematoda</taxon>
        <taxon>Enoplea</taxon>
        <taxon>Dorylaimia</taxon>
        <taxon>Trichinellida</taxon>
        <taxon>Trichinellidae</taxon>
        <taxon>Trichinella</taxon>
    </lineage>
</organism>